<evidence type="ECO:0000313" key="2">
    <source>
        <dbReference type="EMBL" id="BAS95763.1"/>
    </source>
</evidence>
<dbReference type="Gramene" id="Os06t0107650-00">
    <property type="protein sequence ID" value="Os06t0107650-00"/>
    <property type="gene ID" value="Os06g0107650"/>
</dbReference>
<name>A0A0P0WRC5_ORYSJ</name>
<evidence type="ECO:0000313" key="3">
    <source>
        <dbReference type="Proteomes" id="UP000059680"/>
    </source>
</evidence>
<proteinExistence type="predicted"/>
<protein>
    <submittedName>
        <fullName evidence="2">Os06g0107650 protein</fullName>
    </submittedName>
</protein>
<feature type="region of interest" description="Disordered" evidence="1">
    <location>
        <begin position="1"/>
        <end position="22"/>
    </location>
</feature>
<organism evidence="2 3">
    <name type="scientific">Oryza sativa subsp. japonica</name>
    <name type="common">Rice</name>
    <dbReference type="NCBI Taxonomy" id="39947"/>
    <lineage>
        <taxon>Eukaryota</taxon>
        <taxon>Viridiplantae</taxon>
        <taxon>Streptophyta</taxon>
        <taxon>Embryophyta</taxon>
        <taxon>Tracheophyta</taxon>
        <taxon>Spermatophyta</taxon>
        <taxon>Magnoliopsida</taxon>
        <taxon>Liliopsida</taxon>
        <taxon>Poales</taxon>
        <taxon>Poaceae</taxon>
        <taxon>BOP clade</taxon>
        <taxon>Oryzoideae</taxon>
        <taxon>Oryzeae</taxon>
        <taxon>Oryzinae</taxon>
        <taxon>Oryza</taxon>
        <taxon>Oryza sativa</taxon>
    </lineage>
</organism>
<dbReference type="InParanoid" id="A0A0P0WRC5"/>
<dbReference type="EMBL" id="AP014962">
    <property type="protein sequence ID" value="BAS95763.1"/>
    <property type="molecule type" value="Genomic_DNA"/>
</dbReference>
<dbReference type="Proteomes" id="UP000059680">
    <property type="component" value="Chromosome 6"/>
</dbReference>
<dbReference type="AlphaFoldDB" id="A0A0P0WRC5"/>
<reference evidence="2 3" key="2">
    <citation type="journal article" date="2013" name="Plant Cell Physiol.">
        <title>Rice Annotation Project Database (RAP-DB): an integrative and interactive database for rice genomics.</title>
        <authorList>
            <person name="Sakai H."/>
            <person name="Lee S.S."/>
            <person name="Tanaka T."/>
            <person name="Numa H."/>
            <person name="Kim J."/>
            <person name="Kawahara Y."/>
            <person name="Wakimoto H."/>
            <person name="Yang C.C."/>
            <person name="Iwamoto M."/>
            <person name="Abe T."/>
            <person name="Yamada Y."/>
            <person name="Muto A."/>
            <person name="Inokuchi H."/>
            <person name="Ikemura T."/>
            <person name="Matsumoto T."/>
            <person name="Sasaki T."/>
            <person name="Itoh T."/>
        </authorList>
    </citation>
    <scope>NUCLEOTIDE SEQUENCE [LARGE SCALE GENOMIC DNA]</scope>
    <source>
        <strain evidence="3">cv. Nipponbare</strain>
    </source>
</reference>
<keyword evidence="3" id="KW-1185">Reference proteome</keyword>
<dbReference type="PaxDb" id="39947-A0A0P0WRC5"/>
<evidence type="ECO:0000256" key="1">
    <source>
        <dbReference type="SAM" id="MobiDB-lite"/>
    </source>
</evidence>
<accession>A0A0P0WRC5</accession>
<reference evidence="2 3" key="3">
    <citation type="journal article" date="2013" name="Rice">
        <title>Improvement of the Oryza sativa Nipponbare reference genome using next generation sequence and optical map data.</title>
        <authorList>
            <person name="Kawahara Y."/>
            <person name="de la Bastide M."/>
            <person name="Hamilton J.P."/>
            <person name="Kanamori H."/>
            <person name="McCombie W.R."/>
            <person name="Ouyang S."/>
            <person name="Schwartz D.C."/>
            <person name="Tanaka T."/>
            <person name="Wu J."/>
            <person name="Zhou S."/>
            <person name="Childs K.L."/>
            <person name="Davidson R.M."/>
            <person name="Lin H."/>
            <person name="Quesada-Ocampo L."/>
            <person name="Vaillancourt B."/>
            <person name="Sakai H."/>
            <person name="Lee S.S."/>
            <person name="Kim J."/>
            <person name="Numa H."/>
            <person name="Itoh T."/>
            <person name="Buell C.R."/>
            <person name="Matsumoto T."/>
        </authorList>
    </citation>
    <scope>NUCLEOTIDE SEQUENCE [LARGE SCALE GENOMIC DNA]</scope>
    <source>
        <strain evidence="3">cv. Nipponbare</strain>
    </source>
</reference>
<reference evidence="3" key="1">
    <citation type="journal article" date="2005" name="Nature">
        <title>The map-based sequence of the rice genome.</title>
        <authorList>
            <consortium name="International rice genome sequencing project (IRGSP)"/>
            <person name="Matsumoto T."/>
            <person name="Wu J."/>
            <person name="Kanamori H."/>
            <person name="Katayose Y."/>
            <person name="Fujisawa M."/>
            <person name="Namiki N."/>
            <person name="Mizuno H."/>
            <person name="Yamamoto K."/>
            <person name="Antonio B.A."/>
            <person name="Baba T."/>
            <person name="Sakata K."/>
            <person name="Nagamura Y."/>
            <person name="Aoki H."/>
            <person name="Arikawa K."/>
            <person name="Arita K."/>
            <person name="Bito T."/>
            <person name="Chiden Y."/>
            <person name="Fujitsuka N."/>
            <person name="Fukunaka R."/>
            <person name="Hamada M."/>
            <person name="Harada C."/>
            <person name="Hayashi A."/>
            <person name="Hijishita S."/>
            <person name="Honda M."/>
            <person name="Hosokawa S."/>
            <person name="Ichikawa Y."/>
            <person name="Idonuma A."/>
            <person name="Iijima M."/>
            <person name="Ikeda M."/>
            <person name="Ikeno M."/>
            <person name="Ito K."/>
            <person name="Ito S."/>
            <person name="Ito T."/>
            <person name="Ito Y."/>
            <person name="Ito Y."/>
            <person name="Iwabuchi A."/>
            <person name="Kamiya K."/>
            <person name="Karasawa W."/>
            <person name="Kurita K."/>
            <person name="Katagiri S."/>
            <person name="Kikuta A."/>
            <person name="Kobayashi H."/>
            <person name="Kobayashi N."/>
            <person name="Machita K."/>
            <person name="Maehara T."/>
            <person name="Masukawa M."/>
            <person name="Mizubayashi T."/>
            <person name="Mukai Y."/>
            <person name="Nagasaki H."/>
            <person name="Nagata Y."/>
            <person name="Naito S."/>
            <person name="Nakashima M."/>
            <person name="Nakama Y."/>
            <person name="Nakamichi Y."/>
            <person name="Nakamura M."/>
            <person name="Meguro A."/>
            <person name="Negishi M."/>
            <person name="Ohta I."/>
            <person name="Ohta T."/>
            <person name="Okamoto M."/>
            <person name="Ono N."/>
            <person name="Saji S."/>
            <person name="Sakaguchi M."/>
            <person name="Sakai K."/>
            <person name="Shibata M."/>
            <person name="Shimokawa T."/>
            <person name="Song J."/>
            <person name="Takazaki Y."/>
            <person name="Terasawa K."/>
            <person name="Tsugane M."/>
            <person name="Tsuji K."/>
            <person name="Ueda S."/>
            <person name="Waki K."/>
            <person name="Yamagata H."/>
            <person name="Yamamoto M."/>
            <person name="Yamamoto S."/>
            <person name="Yamane H."/>
            <person name="Yoshiki S."/>
            <person name="Yoshihara R."/>
            <person name="Yukawa K."/>
            <person name="Zhong H."/>
            <person name="Yano M."/>
            <person name="Yuan Q."/>
            <person name="Ouyang S."/>
            <person name="Liu J."/>
            <person name="Jones K.M."/>
            <person name="Gansberger K."/>
            <person name="Moffat K."/>
            <person name="Hill J."/>
            <person name="Bera J."/>
            <person name="Fadrosh D."/>
            <person name="Jin S."/>
            <person name="Johri S."/>
            <person name="Kim M."/>
            <person name="Overton L."/>
            <person name="Reardon M."/>
            <person name="Tsitrin T."/>
            <person name="Vuong H."/>
            <person name="Weaver B."/>
            <person name="Ciecko A."/>
            <person name="Tallon L."/>
            <person name="Jackson J."/>
            <person name="Pai G."/>
            <person name="Aken S.V."/>
            <person name="Utterback T."/>
            <person name="Reidmuller S."/>
            <person name="Feldblyum T."/>
            <person name="Hsiao J."/>
            <person name="Zismann V."/>
            <person name="Iobst S."/>
            <person name="de Vazeille A.R."/>
            <person name="Buell C.R."/>
            <person name="Ying K."/>
            <person name="Li Y."/>
            <person name="Lu T."/>
            <person name="Huang Y."/>
            <person name="Zhao Q."/>
            <person name="Feng Q."/>
            <person name="Zhang L."/>
            <person name="Zhu J."/>
            <person name="Weng Q."/>
            <person name="Mu J."/>
            <person name="Lu Y."/>
            <person name="Fan D."/>
            <person name="Liu Y."/>
            <person name="Guan J."/>
            <person name="Zhang Y."/>
            <person name="Yu S."/>
            <person name="Liu X."/>
            <person name="Zhang Y."/>
            <person name="Hong G."/>
            <person name="Han B."/>
            <person name="Choisne N."/>
            <person name="Demange N."/>
            <person name="Orjeda G."/>
            <person name="Samain S."/>
            <person name="Cattolico L."/>
            <person name="Pelletier E."/>
            <person name="Couloux A."/>
            <person name="Segurens B."/>
            <person name="Wincker P."/>
            <person name="D'Hont A."/>
            <person name="Scarpelli C."/>
            <person name="Weissenbach J."/>
            <person name="Salanoubat M."/>
            <person name="Quetier F."/>
            <person name="Yu Y."/>
            <person name="Kim H.R."/>
            <person name="Rambo T."/>
            <person name="Currie J."/>
            <person name="Collura K."/>
            <person name="Luo M."/>
            <person name="Yang T."/>
            <person name="Ammiraju J.S.S."/>
            <person name="Engler F."/>
            <person name="Soderlund C."/>
            <person name="Wing R.A."/>
            <person name="Palmer L.E."/>
            <person name="de la Bastide M."/>
            <person name="Spiegel L."/>
            <person name="Nascimento L."/>
            <person name="Zutavern T."/>
            <person name="O'Shaughnessy A."/>
            <person name="Dike S."/>
            <person name="Dedhia N."/>
            <person name="Preston R."/>
            <person name="Balija V."/>
            <person name="McCombie W.R."/>
            <person name="Chow T."/>
            <person name="Chen H."/>
            <person name="Chung M."/>
            <person name="Chen C."/>
            <person name="Shaw J."/>
            <person name="Wu H."/>
            <person name="Hsiao K."/>
            <person name="Chao Y."/>
            <person name="Chu M."/>
            <person name="Cheng C."/>
            <person name="Hour A."/>
            <person name="Lee P."/>
            <person name="Lin S."/>
            <person name="Lin Y."/>
            <person name="Liou J."/>
            <person name="Liu S."/>
            <person name="Hsing Y."/>
            <person name="Raghuvanshi S."/>
            <person name="Mohanty A."/>
            <person name="Bharti A.K."/>
            <person name="Gaur A."/>
            <person name="Gupta V."/>
            <person name="Kumar D."/>
            <person name="Ravi V."/>
            <person name="Vij S."/>
            <person name="Kapur A."/>
            <person name="Khurana P."/>
            <person name="Khurana P."/>
            <person name="Khurana J.P."/>
            <person name="Tyagi A.K."/>
            <person name="Gaikwad K."/>
            <person name="Singh A."/>
            <person name="Dalal V."/>
            <person name="Srivastava S."/>
            <person name="Dixit A."/>
            <person name="Pal A.K."/>
            <person name="Ghazi I.A."/>
            <person name="Yadav M."/>
            <person name="Pandit A."/>
            <person name="Bhargava A."/>
            <person name="Sureshbabu K."/>
            <person name="Batra K."/>
            <person name="Sharma T.R."/>
            <person name="Mohapatra T."/>
            <person name="Singh N.K."/>
            <person name="Messing J."/>
            <person name="Nelson A.B."/>
            <person name="Fuks G."/>
            <person name="Kavchok S."/>
            <person name="Keizer G."/>
            <person name="Linton E."/>
            <person name="Llaca V."/>
            <person name="Song R."/>
            <person name="Tanyolac B."/>
            <person name="Young S."/>
            <person name="Ho-Il K."/>
            <person name="Hahn J.H."/>
            <person name="Sangsakoo G."/>
            <person name="Vanavichit A."/>
            <person name="de Mattos Luiz.A.T."/>
            <person name="Zimmer P.D."/>
            <person name="Malone G."/>
            <person name="Dellagostin O."/>
            <person name="de Oliveira A.C."/>
            <person name="Bevan M."/>
            <person name="Bancroft I."/>
            <person name="Minx P."/>
            <person name="Cordum H."/>
            <person name="Wilson R."/>
            <person name="Cheng Z."/>
            <person name="Jin W."/>
            <person name="Jiang J."/>
            <person name="Leong S.A."/>
            <person name="Iwama H."/>
            <person name="Gojobori T."/>
            <person name="Itoh T."/>
            <person name="Niimura Y."/>
            <person name="Fujii Y."/>
            <person name="Habara T."/>
            <person name="Sakai H."/>
            <person name="Sato Y."/>
            <person name="Wilson G."/>
            <person name="Kumar K."/>
            <person name="McCouch S."/>
            <person name="Juretic N."/>
            <person name="Hoen D."/>
            <person name="Wright S."/>
            <person name="Bruskiewich R."/>
            <person name="Bureau T."/>
            <person name="Miyao A."/>
            <person name="Hirochika H."/>
            <person name="Nishikawa T."/>
            <person name="Kadowaki K."/>
            <person name="Sugiura M."/>
            <person name="Burr B."/>
            <person name="Sasaki T."/>
        </authorList>
    </citation>
    <scope>NUCLEOTIDE SEQUENCE [LARGE SCALE GENOMIC DNA]</scope>
    <source>
        <strain evidence="3">cv. Nipponbare</strain>
    </source>
</reference>
<gene>
    <name evidence="2" type="ordered locus">Os06g0107650</name>
    <name evidence="2" type="ORF">OSNPB_060107650</name>
</gene>
<sequence>MGVLLGEPAVEEEPAGEAHAVAQDGHRAQRPVPAAHGCFCCYCCCCCCMVDLGCVGDSHALVKCQHHGSCY</sequence>